<name>A0A1C7IC86_9FIRM</name>
<evidence type="ECO:0000259" key="3">
    <source>
        <dbReference type="PROSITE" id="PS50977"/>
    </source>
</evidence>
<dbReference type="InterPro" id="IPR001647">
    <property type="entry name" value="HTH_TetR"/>
</dbReference>
<dbReference type="InterPro" id="IPR039532">
    <property type="entry name" value="TetR_C_Firmicutes"/>
</dbReference>
<dbReference type="Pfam" id="PF14278">
    <property type="entry name" value="TetR_C_8"/>
    <property type="match status" value="1"/>
</dbReference>
<dbReference type="OrthoDB" id="9810250at2"/>
<organism evidence="4 5">
    <name type="scientific">Blautia pseudococcoides</name>
    <dbReference type="NCBI Taxonomy" id="1796616"/>
    <lineage>
        <taxon>Bacteria</taxon>
        <taxon>Bacillati</taxon>
        <taxon>Bacillota</taxon>
        <taxon>Clostridia</taxon>
        <taxon>Lachnospirales</taxon>
        <taxon>Lachnospiraceae</taxon>
        <taxon>Blautia</taxon>
    </lineage>
</organism>
<evidence type="ECO:0000256" key="1">
    <source>
        <dbReference type="ARBA" id="ARBA00023125"/>
    </source>
</evidence>
<dbReference type="PANTHER" id="PTHR43479">
    <property type="entry name" value="ACREF/ENVCD OPERON REPRESSOR-RELATED"/>
    <property type="match status" value="1"/>
</dbReference>
<dbReference type="PANTHER" id="PTHR43479:SF7">
    <property type="entry name" value="TETR-FAMILY TRANSCRIPTIONAL REGULATOR"/>
    <property type="match status" value="1"/>
</dbReference>
<accession>A0A1C7IC86</accession>
<dbReference type="RefSeq" id="WP_065543325.1">
    <property type="nucleotide sequence ID" value="NZ_CP015405.2"/>
</dbReference>
<dbReference type="KEGG" id="byl:A4V09_16380"/>
<feature type="DNA-binding region" description="H-T-H motif" evidence="2">
    <location>
        <begin position="33"/>
        <end position="52"/>
    </location>
</feature>
<dbReference type="InterPro" id="IPR050624">
    <property type="entry name" value="HTH-type_Tx_Regulator"/>
</dbReference>
<dbReference type="GO" id="GO:0003677">
    <property type="term" value="F:DNA binding"/>
    <property type="evidence" value="ECO:0007669"/>
    <property type="project" value="UniProtKB-UniRule"/>
</dbReference>
<sequence>MPKKPDRRVRKTKSHLRAGLSKLMQHKSIKEITVKELVEEVDINRSTFYLHYTDIYNLLETIENELQEEILKIIQEHPVSPFNEASFPFIEDIFLILWENKDICSALLGPNGDMSFVSRIESIISEHSLKVLKATFPENMDSLKYSYSFCLTGCIGLIKTWLDSDTGESPQHMADLTFRLIMNALKDIYPKP</sequence>
<gene>
    <name evidence="4" type="ORF">A4V09_16380</name>
</gene>
<dbReference type="Gene3D" id="1.10.357.10">
    <property type="entry name" value="Tetracycline Repressor, domain 2"/>
    <property type="match status" value="1"/>
</dbReference>
<evidence type="ECO:0000313" key="4">
    <source>
        <dbReference type="EMBL" id="ANU77195.1"/>
    </source>
</evidence>
<dbReference type="SUPFAM" id="SSF46689">
    <property type="entry name" value="Homeodomain-like"/>
    <property type="match status" value="1"/>
</dbReference>
<proteinExistence type="predicted"/>
<feature type="domain" description="HTH tetR-type" evidence="3">
    <location>
        <begin position="10"/>
        <end position="70"/>
    </location>
</feature>
<dbReference type="InterPro" id="IPR009057">
    <property type="entry name" value="Homeodomain-like_sf"/>
</dbReference>
<keyword evidence="1 2" id="KW-0238">DNA-binding</keyword>
<dbReference type="EMBL" id="CP015405">
    <property type="protein sequence ID" value="ANU77195.1"/>
    <property type="molecule type" value="Genomic_DNA"/>
</dbReference>
<protein>
    <submittedName>
        <fullName evidence="4">TetR family transcriptional regulator</fullName>
    </submittedName>
</protein>
<keyword evidence="5" id="KW-1185">Reference proteome</keyword>
<reference evidence="4" key="1">
    <citation type="submission" date="2017-04" db="EMBL/GenBank/DDBJ databases">
        <title>Complete Genome Sequences of Twelve Strains of a Stable Defined Moderately Diverse Mouse Microbiota 2 (sDMDMm2).</title>
        <authorList>
            <person name="Uchimura Y."/>
            <person name="Wyss M."/>
            <person name="Brugiroux S."/>
            <person name="Limenitakis J.P."/>
            <person name="Stecher B."/>
            <person name="McCoy K.D."/>
            <person name="Macpherson A.J."/>
        </authorList>
    </citation>
    <scope>NUCLEOTIDE SEQUENCE</scope>
    <source>
        <strain evidence="4">YL58</strain>
    </source>
</reference>
<evidence type="ECO:0000256" key="2">
    <source>
        <dbReference type="PROSITE-ProRule" id="PRU00335"/>
    </source>
</evidence>
<evidence type="ECO:0000313" key="5">
    <source>
        <dbReference type="Proteomes" id="UP000092574"/>
    </source>
</evidence>
<dbReference type="PROSITE" id="PS50977">
    <property type="entry name" value="HTH_TETR_2"/>
    <property type="match status" value="1"/>
</dbReference>
<dbReference type="Proteomes" id="UP000092574">
    <property type="component" value="Chromosome"/>
</dbReference>
<dbReference type="AlphaFoldDB" id="A0A1C7IC86"/>